<evidence type="ECO:0000313" key="1">
    <source>
        <dbReference type="EMBL" id="MBC3794285.1"/>
    </source>
</evidence>
<evidence type="ECO:0000313" key="2">
    <source>
        <dbReference type="Proteomes" id="UP000700732"/>
    </source>
</evidence>
<name>A0ABR6WCI9_9BACT</name>
<gene>
    <name evidence="1" type="ORF">FH603_4812</name>
</gene>
<keyword evidence="2" id="KW-1185">Reference proteome</keyword>
<reference evidence="1 2" key="1">
    <citation type="submission" date="2019-06" db="EMBL/GenBank/DDBJ databases">
        <title>Spirosoma utsteinense sp. nov. isolated from Antarctic ice-free soils.</title>
        <authorList>
            <person name="Tahon G."/>
        </authorList>
    </citation>
    <scope>NUCLEOTIDE SEQUENCE [LARGE SCALE GENOMIC DNA]</scope>
    <source>
        <strain evidence="1 2">LMG 31447</strain>
    </source>
</reference>
<dbReference type="EMBL" id="VFIA01000041">
    <property type="protein sequence ID" value="MBC3794285.1"/>
    <property type="molecule type" value="Genomic_DNA"/>
</dbReference>
<sequence>MFVRAWFTVLLLTSYLLIAGTGFINAPDEPRFATADSHAHQVHHHQDRYSDFDGMELGLDELSDLTVQSTTDASTPDRQPSLKITGIDAHCLPGKLSFSFLSIYQTKGSVGGYLAVALPAVARPVDEPPW</sequence>
<accession>A0ABR6WCI9</accession>
<proteinExistence type="predicted"/>
<dbReference type="Proteomes" id="UP000700732">
    <property type="component" value="Unassembled WGS sequence"/>
</dbReference>
<dbReference type="RefSeq" id="WP_186740612.1">
    <property type="nucleotide sequence ID" value="NZ_VFIA01000041.1"/>
</dbReference>
<protein>
    <recommendedName>
        <fullName evidence="3">Secreted protein</fullName>
    </recommendedName>
</protein>
<organism evidence="1 2">
    <name type="scientific">Spirosoma utsteinense</name>
    <dbReference type="NCBI Taxonomy" id="2585773"/>
    <lineage>
        <taxon>Bacteria</taxon>
        <taxon>Pseudomonadati</taxon>
        <taxon>Bacteroidota</taxon>
        <taxon>Cytophagia</taxon>
        <taxon>Cytophagales</taxon>
        <taxon>Cytophagaceae</taxon>
        <taxon>Spirosoma</taxon>
    </lineage>
</organism>
<comment type="caution">
    <text evidence="1">The sequence shown here is derived from an EMBL/GenBank/DDBJ whole genome shotgun (WGS) entry which is preliminary data.</text>
</comment>
<evidence type="ECO:0008006" key="3">
    <source>
        <dbReference type="Google" id="ProtNLM"/>
    </source>
</evidence>